<dbReference type="PANTHER" id="PTHR11910">
    <property type="entry name" value="ATP SYNTHASE DELTA CHAIN"/>
    <property type="match status" value="1"/>
</dbReference>
<evidence type="ECO:0000313" key="10">
    <source>
        <dbReference type="Proteomes" id="UP001642540"/>
    </source>
</evidence>
<organism evidence="9 10">
    <name type="scientific">Orchesella dallaii</name>
    <dbReference type="NCBI Taxonomy" id="48710"/>
    <lineage>
        <taxon>Eukaryota</taxon>
        <taxon>Metazoa</taxon>
        <taxon>Ecdysozoa</taxon>
        <taxon>Arthropoda</taxon>
        <taxon>Hexapoda</taxon>
        <taxon>Collembola</taxon>
        <taxon>Entomobryomorpha</taxon>
        <taxon>Entomobryoidea</taxon>
        <taxon>Orchesellidae</taxon>
        <taxon>Orchesellinae</taxon>
        <taxon>Orchesella</taxon>
    </lineage>
</organism>
<accession>A0ABP1SAC7</accession>
<keyword evidence="5" id="KW-0406">Ion transport</keyword>
<gene>
    <name evidence="9" type="ORF">ODALV1_LOCUS31164</name>
</gene>
<dbReference type="SUPFAM" id="SSF47928">
    <property type="entry name" value="N-terminal domain of the delta subunit of the F1F0-ATP synthase"/>
    <property type="match status" value="1"/>
</dbReference>
<evidence type="ECO:0000256" key="1">
    <source>
        <dbReference type="ARBA" id="ARBA00004370"/>
    </source>
</evidence>
<comment type="subcellular location">
    <subcellularLocation>
        <location evidence="1">Membrane</location>
    </subcellularLocation>
</comment>
<dbReference type="Gene3D" id="1.10.520.20">
    <property type="entry name" value="N-terminal domain of the delta subunit of the F1F0-ATP synthase"/>
    <property type="match status" value="1"/>
</dbReference>
<dbReference type="HAMAP" id="MF_01416">
    <property type="entry name" value="ATP_synth_delta_bact"/>
    <property type="match status" value="1"/>
</dbReference>
<evidence type="ECO:0000256" key="4">
    <source>
        <dbReference type="ARBA" id="ARBA00022781"/>
    </source>
</evidence>
<dbReference type="InterPro" id="IPR026015">
    <property type="entry name" value="ATP_synth_OSCP/delta_N_sf"/>
</dbReference>
<proteinExistence type="inferred from homology"/>
<protein>
    <recommendedName>
        <fullName evidence="8">Oligomycin sensitivity conferral protein</fullName>
    </recommendedName>
</protein>
<comment type="similarity">
    <text evidence="2">Belongs to the ATPase delta chain family.</text>
</comment>
<keyword evidence="4" id="KW-0375">Hydrogen ion transport</keyword>
<evidence type="ECO:0000256" key="8">
    <source>
        <dbReference type="ARBA" id="ARBA00033369"/>
    </source>
</evidence>
<keyword evidence="6" id="KW-0472">Membrane</keyword>
<evidence type="ECO:0000256" key="6">
    <source>
        <dbReference type="ARBA" id="ARBA00023136"/>
    </source>
</evidence>
<dbReference type="Proteomes" id="UP001642540">
    <property type="component" value="Unassembled WGS sequence"/>
</dbReference>
<evidence type="ECO:0000256" key="2">
    <source>
        <dbReference type="ARBA" id="ARBA00007046"/>
    </source>
</evidence>
<dbReference type="EMBL" id="CAXLJM020000166">
    <property type="protein sequence ID" value="CAL8147538.1"/>
    <property type="molecule type" value="Genomic_DNA"/>
</dbReference>
<keyword evidence="3" id="KW-0813">Transport</keyword>
<evidence type="ECO:0000256" key="5">
    <source>
        <dbReference type="ARBA" id="ARBA00023065"/>
    </source>
</evidence>
<evidence type="ECO:0000313" key="9">
    <source>
        <dbReference type="EMBL" id="CAL8147538.1"/>
    </source>
</evidence>
<reference evidence="9 10" key="1">
    <citation type="submission" date="2024-08" db="EMBL/GenBank/DDBJ databases">
        <authorList>
            <person name="Cucini C."/>
            <person name="Frati F."/>
        </authorList>
    </citation>
    <scope>NUCLEOTIDE SEQUENCE [LARGE SCALE GENOMIC DNA]</scope>
</reference>
<dbReference type="Pfam" id="PF00213">
    <property type="entry name" value="OSCP"/>
    <property type="match status" value="1"/>
</dbReference>
<evidence type="ECO:0000256" key="7">
    <source>
        <dbReference type="ARBA" id="ARBA00023310"/>
    </source>
</evidence>
<comment type="caution">
    <text evidence="9">The sequence shown here is derived from an EMBL/GenBank/DDBJ whole genome shotgun (WGS) entry which is preliminary data.</text>
</comment>
<evidence type="ECO:0000256" key="3">
    <source>
        <dbReference type="ARBA" id="ARBA00022448"/>
    </source>
</evidence>
<dbReference type="PRINTS" id="PR00125">
    <property type="entry name" value="ATPASEDELTA"/>
</dbReference>
<keyword evidence="7" id="KW-0066">ATP synthesis</keyword>
<sequence>MATWTNVPRVLARGFSTSTASQQLAKAPIQLFGINGRYATALYSAASKQKQLDQVESDLRDLHGRLKQRGQLLDQLLNPSLKRGQKREVIVSALAQTKASKLTANLLSLLADNGRLAHLEGIAASYFTIMSAHRGEIECEVTSAKPLDGPLQQELEAALKAFIKPGQSIKIKTTIDPTILGGLIVSIGDKYVDMSTSAKIKKYTDLIQAAI</sequence>
<name>A0ABP1SAC7_9HEXA</name>
<keyword evidence="10" id="KW-1185">Reference proteome</keyword>
<dbReference type="InterPro" id="IPR000711">
    <property type="entry name" value="ATPase_OSCP/dsu"/>
</dbReference>
<dbReference type="NCBIfam" id="TIGR01145">
    <property type="entry name" value="ATP_synt_delta"/>
    <property type="match status" value="1"/>
</dbReference>